<organism evidence="2 3">
    <name type="scientific">Ulvibacterium marinum</name>
    <dbReference type="NCBI Taxonomy" id="2419782"/>
    <lineage>
        <taxon>Bacteria</taxon>
        <taxon>Pseudomonadati</taxon>
        <taxon>Bacteroidota</taxon>
        <taxon>Flavobacteriia</taxon>
        <taxon>Flavobacteriales</taxon>
        <taxon>Flavobacteriaceae</taxon>
        <taxon>Ulvibacterium</taxon>
    </lineage>
</organism>
<reference evidence="2 3" key="1">
    <citation type="submission" date="2018-10" db="EMBL/GenBank/DDBJ databases">
        <title>Ulvibacterium marinum gen. nov., sp. nov., a novel marine bacterium of the family Flavobacteriaceae, isolated from a culture of the green alga Ulva prolifera.</title>
        <authorList>
            <person name="Zhang Z."/>
        </authorList>
    </citation>
    <scope>NUCLEOTIDE SEQUENCE [LARGE SCALE GENOMIC DNA]</scope>
    <source>
        <strain evidence="2 3">CCMM003</strain>
    </source>
</reference>
<dbReference type="AlphaFoldDB" id="A0A3B0BRM4"/>
<name>A0A3B0BRM4_9FLAO</name>
<evidence type="ECO:0000313" key="2">
    <source>
        <dbReference type="EMBL" id="RKN75923.1"/>
    </source>
</evidence>
<feature type="region of interest" description="Disordered" evidence="1">
    <location>
        <begin position="1"/>
        <end position="21"/>
    </location>
</feature>
<dbReference type="Proteomes" id="UP000276603">
    <property type="component" value="Unassembled WGS sequence"/>
</dbReference>
<evidence type="ECO:0000313" key="3">
    <source>
        <dbReference type="Proteomes" id="UP000276603"/>
    </source>
</evidence>
<keyword evidence="3" id="KW-1185">Reference proteome</keyword>
<dbReference type="EMBL" id="RBCJ01000007">
    <property type="protein sequence ID" value="RKN75923.1"/>
    <property type="molecule type" value="Genomic_DNA"/>
</dbReference>
<proteinExistence type="predicted"/>
<sequence>MLSVFLADGPPGGPSSQTKCEYQGNGKNGLVPLDRCKSDLHLAALKKEKFKRFGSAWTQSSQLKNNERDLNYNKL</sequence>
<evidence type="ECO:0000256" key="1">
    <source>
        <dbReference type="SAM" id="MobiDB-lite"/>
    </source>
</evidence>
<accession>A0A3B0BRM4</accession>
<gene>
    <name evidence="2" type="ORF">D7Z94_25000</name>
</gene>
<protein>
    <submittedName>
        <fullName evidence="2">Uncharacterized protein</fullName>
    </submittedName>
</protein>
<comment type="caution">
    <text evidence="2">The sequence shown here is derived from an EMBL/GenBank/DDBJ whole genome shotgun (WGS) entry which is preliminary data.</text>
</comment>